<sequence>FVEWHTRVKQKFNKTGEVIIILKGAKPARYRTR</sequence>
<accession>X0VMT5</accession>
<dbReference type="AlphaFoldDB" id="X0VMT5"/>
<feature type="non-terminal residue" evidence="1">
    <location>
        <position position="1"/>
    </location>
</feature>
<proteinExistence type="predicted"/>
<protein>
    <submittedName>
        <fullName evidence="1">Uncharacterized protein</fullName>
    </submittedName>
</protein>
<organism evidence="1">
    <name type="scientific">marine sediment metagenome</name>
    <dbReference type="NCBI Taxonomy" id="412755"/>
    <lineage>
        <taxon>unclassified sequences</taxon>
        <taxon>metagenomes</taxon>
        <taxon>ecological metagenomes</taxon>
    </lineage>
</organism>
<comment type="caution">
    <text evidence="1">The sequence shown here is derived from an EMBL/GenBank/DDBJ whole genome shotgun (WGS) entry which is preliminary data.</text>
</comment>
<name>X0VMT5_9ZZZZ</name>
<reference evidence="1" key="1">
    <citation type="journal article" date="2014" name="Front. Microbiol.">
        <title>High frequency of phylogenetically diverse reductive dehalogenase-homologous genes in deep subseafloor sedimentary metagenomes.</title>
        <authorList>
            <person name="Kawai M."/>
            <person name="Futagami T."/>
            <person name="Toyoda A."/>
            <person name="Takaki Y."/>
            <person name="Nishi S."/>
            <person name="Hori S."/>
            <person name="Arai W."/>
            <person name="Tsubouchi T."/>
            <person name="Morono Y."/>
            <person name="Uchiyama I."/>
            <person name="Ito T."/>
            <person name="Fujiyama A."/>
            <person name="Inagaki F."/>
            <person name="Takami H."/>
        </authorList>
    </citation>
    <scope>NUCLEOTIDE SEQUENCE</scope>
    <source>
        <strain evidence="1">Expedition CK06-06</strain>
    </source>
</reference>
<evidence type="ECO:0000313" key="1">
    <source>
        <dbReference type="EMBL" id="GAG01871.1"/>
    </source>
</evidence>
<dbReference type="EMBL" id="BARS01029202">
    <property type="protein sequence ID" value="GAG01871.1"/>
    <property type="molecule type" value="Genomic_DNA"/>
</dbReference>
<gene>
    <name evidence="1" type="ORF">S01H1_45671</name>
</gene>